<name>A0A845AIA1_9SPHN</name>
<comment type="caution">
    <text evidence="2">The sequence shown here is derived from an EMBL/GenBank/DDBJ whole genome shotgun (WGS) entry which is preliminary data.</text>
</comment>
<reference evidence="2 3" key="1">
    <citation type="submission" date="2019-12" db="EMBL/GenBank/DDBJ databases">
        <title>Genomic-based taxomic classification of the family Erythrobacteraceae.</title>
        <authorList>
            <person name="Xu L."/>
        </authorList>
    </citation>
    <scope>NUCLEOTIDE SEQUENCE [LARGE SCALE GENOMIC DNA]</scope>
    <source>
        <strain evidence="2 3">KEMB 9005-328</strain>
    </source>
</reference>
<dbReference type="OrthoDB" id="7407088at2"/>
<accession>A0A845AIA1</accession>
<keyword evidence="3" id="KW-1185">Reference proteome</keyword>
<keyword evidence="1" id="KW-0732">Signal</keyword>
<dbReference type="AlphaFoldDB" id="A0A845AIA1"/>
<gene>
    <name evidence="2" type="ORF">GRI58_05510</name>
</gene>
<dbReference type="EMBL" id="WTYA01000003">
    <property type="protein sequence ID" value="MXP28276.1"/>
    <property type="molecule type" value="Genomic_DNA"/>
</dbReference>
<evidence type="ECO:0000256" key="1">
    <source>
        <dbReference type="SAM" id="SignalP"/>
    </source>
</evidence>
<dbReference type="RefSeq" id="WP_160752568.1">
    <property type="nucleotide sequence ID" value="NZ_WTYA01000003.1"/>
</dbReference>
<sequence>MARALGFSAAIAALCMLPPSTLEAQGLCPKCHLPPGCRGKGNQKKFDKPQCRPLLLTIEQPIDFGKVIVIGNGIGQVRLDPASGMTTVTGNLRDMGGWSFHGRALVTGAPGQAFVVDMPRMITMSNATGGTSQVVNFTTDLGNAVLDSNGRREFNFAGTLSTNSSVVTGGTFRGQLLISVSYP</sequence>
<dbReference type="Proteomes" id="UP000439780">
    <property type="component" value="Unassembled WGS sequence"/>
</dbReference>
<protein>
    <submittedName>
        <fullName evidence="2">DUF4402 domain-containing protein</fullName>
    </submittedName>
</protein>
<feature type="signal peptide" evidence="1">
    <location>
        <begin position="1"/>
        <end position="24"/>
    </location>
</feature>
<dbReference type="InterPro" id="IPR025514">
    <property type="entry name" value="DUF4402"/>
</dbReference>
<evidence type="ECO:0000313" key="2">
    <source>
        <dbReference type="EMBL" id="MXP28276.1"/>
    </source>
</evidence>
<organism evidence="2 3">
    <name type="scientific">Qipengyuania algicida</name>
    <dbReference type="NCBI Taxonomy" id="1836209"/>
    <lineage>
        <taxon>Bacteria</taxon>
        <taxon>Pseudomonadati</taxon>
        <taxon>Pseudomonadota</taxon>
        <taxon>Alphaproteobacteria</taxon>
        <taxon>Sphingomonadales</taxon>
        <taxon>Erythrobacteraceae</taxon>
        <taxon>Qipengyuania</taxon>
    </lineage>
</organism>
<proteinExistence type="predicted"/>
<dbReference type="Pfam" id="PF14352">
    <property type="entry name" value="DUF4402"/>
    <property type="match status" value="1"/>
</dbReference>
<feature type="chain" id="PRO_5032540680" evidence="1">
    <location>
        <begin position="25"/>
        <end position="183"/>
    </location>
</feature>
<evidence type="ECO:0000313" key="3">
    <source>
        <dbReference type="Proteomes" id="UP000439780"/>
    </source>
</evidence>